<keyword evidence="8" id="KW-1185">Reference proteome</keyword>
<gene>
    <name evidence="7" type="ORF">H9637_08835</name>
</gene>
<dbReference type="Proteomes" id="UP000627166">
    <property type="component" value="Unassembled WGS sequence"/>
</dbReference>
<evidence type="ECO:0000256" key="2">
    <source>
        <dbReference type="ARBA" id="ARBA00022578"/>
    </source>
</evidence>
<dbReference type="InterPro" id="IPR002559">
    <property type="entry name" value="Transposase_11"/>
</dbReference>
<dbReference type="Pfam" id="PF01609">
    <property type="entry name" value="DDE_Tnp_1"/>
    <property type="match status" value="1"/>
</dbReference>
<evidence type="ECO:0000256" key="3">
    <source>
        <dbReference type="ARBA" id="ARBA00023125"/>
    </source>
</evidence>
<dbReference type="PANTHER" id="PTHR33258">
    <property type="entry name" value="TRANSPOSASE INSL FOR INSERTION SEQUENCE ELEMENT IS186A-RELATED"/>
    <property type="match status" value="1"/>
</dbReference>
<keyword evidence="5" id="KW-0812">Transmembrane</keyword>
<feature type="domain" description="Transposase IS4-like" evidence="6">
    <location>
        <begin position="1"/>
        <end position="185"/>
    </location>
</feature>
<dbReference type="SUPFAM" id="SSF53098">
    <property type="entry name" value="Ribonuclease H-like"/>
    <property type="match status" value="1"/>
</dbReference>
<name>A0ABR8YSA7_9CLOT</name>
<accession>A0ABR8YSA7</accession>
<comment type="similarity">
    <text evidence="1">Belongs to the transposase 11 family.</text>
</comment>
<evidence type="ECO:0000313" key="7">
    <source>
        <dbReference type="EMBL" id="MBD8047140.1"/>
    </source>
</evidence>
<sequence length="231" mass="26751">MKLHTKYDLNKGVPELIIVSGAKSHDKTKMKELITEKGCIYVFDKGYVDYKEFDNFTSKNIKFITRLKDNAALTEVESLDITCSETMLLDDSINIIEDTICYLGTKDINITKNKYRVVSVVDADRKILTFVTNIFEYTSEDIAWLYKKRWEIELFFKWIKQNLKIKNFIGHSLNAVMIQIVSATITFIVLKLIQDISKTTLGLLTVKRLIKHSLTKLVDISLFCWSKWLGS</sequence>
<evidence type="ECO:0000256" key="1">
    <source>
        <dbReference type="ARBA" id="ARBA00010075"/>
    </source>
</evidence>
<dbReference type="NCBIfam" id="NF033592">
    <property type="entry name" value="transpos_IS4_1"/>
    <property type="match status" value="1"/>
</dbReference>
<keyword evidence="2" id="KW-0815">Transposition</keyword>
<evidence type="ECO:0000256" key="5">
    <source>
        <dbReference type="SAM" id="Phobius"/>
    </source>
</evidence>
<evidence type="ECO:0000259" key="6">
    <source>
        <dbReference type="Pfam" id="PF01609"/>
    </source>
</evidence>
<comment type="caution">
    <text evidence="7">The sequence shown here is derived from an EMBL/GenBank/DDBJ whole genome shotgun (WGS) entry which is preliminary data.</text>
</comment>
<proteinExistence type="inferred from homology"/>
<keyword evidence="5" id="KW-1133">Transmembrane helix</keyword>
<feature type="transmembrane region" description="Helical" evidence="5">
    <location>
        <begin position="168"/>
        <end position="190"/>
    </location>
</feature>
<reference evidence="7 8" key="1">
    <citation type="submission" date="2020-08" db="EMBL/GenBank/DDBJ databases">
        <title>A Genomic Blueprint of the Chicken Gut Microbiome.</title>
        <authorList>
            <person name="Gilroy R."/>
            <person name="Ravi A."/>
            <person name="Getino M."/>
            <person name="Pursley I."/>
            <person name="Horton D.L."/>
            <person name="Alikhan N.-F."/>
            <person name="Baker D."/>
            <person name="Gharbi K."/>
            <person name="Hall N."/>
            <person name="Watson M."/>
            <person name="Adriaenssens E.M."/>
            <person name="Foster-Nyarko E."/>
            <person name="Jarju S."/>
            <person name="Secka A."/>
            <person name="Antonio M."/>
            <person name="Oren A."/>
            <person name="Chaudhuri R."/>
            <person name="La Ragione R.M."/>
            <person name="Hildebrand F."/>
            <person name="Pallen M.J."/>
        </authorList>
    </citation>
    <scope>NUCLEOTIDE SEQUENCE [LARGE SCALE GENOMIC DNA]</scope>
    <source>
        <strain evidence="7 8">N37</strain>
    </source>
</reference>
<keyword evidence="3" id="KW-0238">DNA-binding</keyword>
<evidence type="ECO:0000313" key="8">
    <source>
        <dbReference type="Proteomes" id="UP000627166"/>
    </source>
</evidence>
<evidence type="ECO:0000256" key="4">
    <source>
        <dbReference type="ARBA" id="ARBA00023172"/>
    </source>
</evidence>
<dbReference type="PANTHER" id="PTHR33258:SF1">
    <property type="entry name" value="TRANSPOSASE INSL FOR INSERTION SEQUENCE ELEMENT IS186A-RELATED"/>
    <property type="match status" value="1"/>
</dbReference>
<keyword evidence="5" id="KW-0472">Membrane</keyword>
<dbReference type="InterPro" id="IPR012337">
    <property type="entry name" value="RNaseH-like_sf"/>
</dbReference>
<dbReference type="InterPro" id="IPR047952">
    <property type="entry name" value="Transpos_IS4"/>
</dbReference>
<organism evidence="7 8">
    <name type="scientific">Clostridium faecium</name>
    <dbReference type="NCBI Taxonomy" id="2762223"/>
    <lineage>
        <taxon>Bacteria</taxon>
        <taxon>Bacillati</taxon>
        <taxon>Bacillota</taxon>
        <taxon>Clostridia</taxon>
        <taxon>Eubacteriales</taxon>
        <taxon>Clostridiaceae</taxon>
        <taxon>Clostridium</taxon>
    </lineage>
</organism>
<protein>
    <submittedName>
        <fullName evidence="7">IS4 family transposase</fullName>
    </submittedName>
</protein>
<dbReference type="EMBL" id="JACSQB010000063">
    <property type="protein sequence ID" value="MBD8047140.1"/>
    <property type="molecule type" value="Genomic_DNA"/>
</dbReference>
<keyword evidence="4" id="KW-0233">DNA recombination</keyword>